<keyword evidence="3 4" id="KW-0285">Flavoprotein</keyword>
<keyword evidence="2 3" id="KW-0456">Lyase</keyword>
<evidence type="ECO:0000256" key="2">
    <source>
        <dbReference type="ARBA" id="ARBA00023239"/>
    </source>
</evidence>
<keyword evidence="3" id="KW-0479">Metal-binding</keyword>
<name>A0ABT3N8J3_9BACT</name>
<dbReference type="InterPro" id="IPR036551">
    <property type="entry name" value="Flavin_trans-like"/>
</dbReference>
<feature type="binding site" evidence="3">
    <location>
        <position position="289"/>
    </location>
    <ligand>
        <name>CTP</name>
        <dbReference type="ChEBI" id="CHEBI:37563"/>
    </ligand>
</feature>
<comment type="cofactor">
    <cofactor evidence="3">
        <name>Mg(2+)</name>
        <dbReference type="ChEBI" id="CHEBI:18420"/>
    </cofactor>
</comment>
<feature type="active site" description="Proton donor" evidence="3">
    <location>
        <position position="159"/>
    </location>
</feature>
<keyword evidence="3" id="KW-0511">Multifunctional enzyme</keyword>
<dbReference type="Gene3D" id="3.40.50.10300">
    <property type="entry name" value="CoaB-like"/>
    <property type="match status" value="1"/>
</dbReference>
<keyword evidence="3 4" id="KW-0288">FMN</keyword>
<dbReference type="SUPFAM" id="SSF52507">
    <property type="entry name" value="Homo-oligomeric flavin-containing Cys decarboxylases, HFCD"/>
    <property type="match status" value="1"/>
</dbReference>
<protein>
    <recommendedName>
        <fullName evidence="3">Coenzyme A biosynthesis bifunctional protein CoaBC</fullName>
    </recommendedName>
    <alternativeName>
        <fullName evidence="3">DNA/pantothenate metabolism flavoprotein</fullName>
    </alternativeName>
    <alternativeName>
        <fullName evidence="3">Phosphopantothenoylcysteine synthetase/decarboxylase</fullName>
        <shortName evidence="3">PPCS-PPCDC</shortName>
    </alternativeName>
    <domain>
        <recommendedName>
            <fullName evidence="3">Phosphopantothenoylcysteine decarboxylase</fullName>
            <shortName evidence="3">PPC decarboxylase</shortName>
            <shortName evidence="3">PPC-DC</shortName>
            <ecNumber evidence="3">4.1.1.36</ecNumber>
        </recommendedName>
        <alternativeName>
            <fullName evidence="3">CoaC</fullName>
        </alternativeName>
    </domain>
    <domain>
        <recommendedName>
            <fullName evidence="3">Phosphopantothenate--cysteine ligase</fullName>
            <ecNumber evidence="3">6.3.2.5</ecNumber>
        </recommendedName>
        <alternativeName>
            <fullName evidence="3">CoaB</fullName>
        </alternativeName>
        <alternativeName>
            <fullName evidence="3">Phosphopantothenoylcysteine synthetase</fullName>
            <shortName evidence="3">PPC synthetase</shortName>
            <shortName evidence="3">PPC-S</shortName>
        </alternativeName>
    </domain>
</protein>
<comment type="function">
    <text evidence="3">Catalyzes two sequential steps in the biosynthesis of coenzyme A. In the first step cysteine is conjugated to 4'-phosphopantothenate to form 4-phosphopantothenoylcysteine. In the second step the latter compound is decarboxylated to form 4'-phosphopantotheine.</text>
</comment>
<comment type="similarity">
    <text evidence="3 4">In the C-terminal section; belongs to the PPC synthetase family.</text>
</comment>
<comment type="cofactor">
    <cofactor evidence="3">
        <name>FMN</name>
        <dbReference type="ChEBI" id="CHEBI:58210"/>
    </cofactor>
    <text evidence="3">Binds 1 FMN per subunit.</text>
</comment>
<evidence type="ECO:0000313" key="8">
    <source>
        <dbReference type="Proteomes" id="UP001209681"/>
    </source>
</evidence>
<dbReference type="EC" id="6.3.2.5" evidence="3"/>
<keyword evidence="1 3" id="KW-0210">Decarboxylase</keyword>
<dbReference type="InterPro" id="IPR035929">
    <property type="entry name" value="CoaB-like_sf"/>
</dbReference>
<dbReference type="PANTHER" id="PTHR14359">
    <property type="entry name" value="HOMO-OLIGOMERIC FLAVIN CONTAINING CYS DECARBOXYLASE FAMILY"/>
    <property type="match status" value="1"/>
</dbReference>
<comment type="caution">
    <text evidence="3">Lacks conserved residue(s) required for the propagation of feature annotation.</text>
</comment>
<comment type="catalytic activity">
    <reaction evidence="3 4">
        <text>(R)-4'-phosphopantothenate + L-cysteine + CTP = N-[(R)-4-phosphopantothenoyl]-L-cysteine + CMP + diphosphate + H(+)</text>
        <dbReference type="Rhea" id="RHEA:19397"/>
        <dbReference type="ChEBI" id="CHEBI:10986"/>
        <dbReference type="ChEBI" id="CHEBI:15378"/>
        <dbReference type="ChEBI" id="CHEBI:33019"/>
        <dbReference type="ChEBI" id="CHEBI:35235"/>
        <dbReference type="ChEBI" id="CHEBI:37563"/>
        <dbReference type="ChEBI" id="CHEBI:59458"/>
        <dbReference type="ChEBI" id="CHEBI:60377"/>
        <dbReference type="EC" id="6.3.2.5"/>
    </reaction>
</comment>
<dbReference type="PANTHER" id="PTHR14359:SF6">
    <property type="entry name" value="PHOSPHOPANTOTHENOYLCYSTEINE DECARBOXYLASE"/>
    <property type="match status" value="1"/>
</dbReference>
<dbReference type="Proteomes" id="UP001209681">
    <property type="component" value="Unassembled WGS sequence"/>
</dbReference>
<dbReference type="Gene3D" id="3.40.50.1950">
    <property type="entry name" value="Flavin prenyltransferase-like"/>
    <property type="match status" value="1"/>
</dbReference>
<dbReference type="Pfam" id="PF04127">
    <property type="entry name" value="DFP"/>
    <property type="match status" value="1"/>
</dbReference>
<evidence type="ECO:0000259" key="5">
    <source>
        <dbReference type="Pfam" id="PF02441"/>
    </source>
</evidence>
<comment type="pathway">
    <text evidence="3 4">Cofactor biosynthesis; coenzyme A biosynthesis; CoA from (R)-pantothenate: step 3/5.</text>
</comment>
<feature type="binding site" evidence="3">
    <location>
        <position position="341"/>
    </location>
    <ligand>
        <name>CTP</name>
        <dbReference type="ChEBI" id="CHEBI:37563"/>
    </ligand>
</feature>
<feature type="binding site" evidence="3">
    <location>
        <begin position="305"/>
        <end position="308"/>
    </location>
    <ligand>
        <name>CTP</name>
        <dbReference type="ChEBI" id="CHEBI:37563"/>
    </ligand>
</feature>
<comment type="similarity">
    <text evidence="3 4">In the N-terminal section; belongs to the HFCD (homo-oligomeric flavin containing Cys decarboxylase) superfamily.</text>
</comment>
<gene>
    <name evidence="3 7" type="primary">coaBC</name>
    <name evidence="7" type="ORF">OOT00_07245</name>
</gene>
<evidence type="ECO:0000259" key="6">
    <source>
        <dbReference type="Pfam" id="PF04127"/>
    </source>
</evidence>
<feature type="region of interest" description="Phosphopantothenate--cysteine ligase" evidence="3">
    <location>
        <begin position="191"/>
        <end position="401"/>
    </location>
</feature>
<proteinExistence type="inferred from homology"/>
<dbReference type="InterPro" id="IPR005252">
    <property type="entry name" value="CoaBC"/>
</dbReference>
<comment type="pathway">
    <text evidence="3 4">Cofactor biosynthesis; coenzyme A biosynthesis; CoA from (R)-pantothenate: step 2/5.</text>
</comment>
<dbReference type="InterPro" id="IPR007085">
    <property type="entry name" value="DNA/pantothenate-metab_flavo_C"/>
</dbReference>
<dbReference type="Pfam" id="PF02441">
    <property type="entry name" value="Flavoprotein"/>
    <property type="match status" value="1"/>
</dbReference>
<evidence type="ECO:0000256" key="3">
    <source>
        <dbReference type="HAMAP-Rule" id="MF_02225"/>
    </source>
</evidence>
<dbReference type="SUPFAM" id="SSF102645">
    <property type="entry name" value="CoaB-like"/>
    <property type="match status" value="1"/>
</dbReference>
<keyword evidence="3 4" id="KW-0436">Ligase</keyword>
<feature type="region of interest" description="Phosphopantothenoylcysteine decarboxylase" evidence="3">
    <location>
        <begin position="1"/>
        <end position="190"/>
    </location>
</feature>
<accession>A0ABT3N8J3</accession>
<evidence type="ECO:0000256" key="4">
    <source>
        <dbReference type="RuleBase" id="RU364078"/>
    </source>
</evidence>
<dbReference type="GO" id="GO:0004633">
    <property type="term" value="F:phosphopantothenoylcysteine decarboxylase activity"/>
    <property type="evidence" value="ECO:0007669"/>
    <property type="project" value="UniProtKB-EC"/>
</dbReference>
<sequence>MGVLQNKKILLGVTGGIAAYKSVELLRLLQKAGAFVRVVMTDKAAAFVGPLTFRAISGFPVYMDVMEENEGGGIRHIDWAEWADAVVIAPATANCVAKLAHGFADDALSTLMLAVRAPVLICPAMNTHMYESLAVQRNLDLLETSGMTVLEPDCGDLACGVTGPGRLPDPSFIADRLEKLLRPKDLKGLRVLMTAGPTVEAIDPVRYISNHSSGKMGYAIARAAEYRGAEVCLVTGPVNLPLPHGVEGIAVQSAKEMLVAMTDRMDSFDIIIKVAAVADFCVRNTSDHKIKKNESTPVIELAHNPDILASLGQRKRQQFLVGFAAETKDLARYAKDKMARKNLDMIVGNLVAGTESAFGSDQNKVTFFYPDGNEDALEAMPKDKVADQLLDAILLRRASHV</sequence>
<dbReference type="HAMAP" id="MF_02225">
    <property type="entry name" value="CoaBC"/>
    <property type="match status" value="1"/>
</dbReference>
<feature type="binding site" evidence="3">
    <location>
        <position position="279"/>
    </location>
    <ligand>
        <name>CTP</name>
        <dbReference type="ChEBI" id="CHEBI:37563"/>
    </ligand>
</feature>
<dbReference type="EMBL" id="JAPFPW010000006">
    <property type="protein sequence ID" value="MCW7753775.1"/>
    <property type="molecule type" value="Genomic_DNA"/>
</dbReference>
<comment type="function">
    <text evidence="4">Catalyzes two steps in the biosynthesis of coenzyme A. In the first step cysteine is conjugated to 4'-phosphopantothenate to form 4-phosphopantothenoylcysteine, in the latter compound is decarboxylated to form 4'-phosphopantotheine.</text>
</comment>
<dbReference type="EC" id="4.1.1.36" evidence="3"/>
<dbReference type="RefSeq" id="WP_265424642.1">
    <property type="nucleotide sequence ID" value="NZ_JAPFPW010000006.1"/>
</dbReference>
<keyword evidence="8" id="KW-1185">Reference proteome</keyword>
<dbReference type="GO" id="GO:0004632">
    <property type="term" value="F:phosphopantothenate--cysteine ligase activity"/>
    <property type="evidence" value="ECO:0007669"/>
    <property type="project" value="UniProtKB-EC"/>
</dbReference>
<dbReference type="InterPro" id="IPR003382">
    <property type="entry name" value="Flavoprotein"/>
</dbReference>
<comment type="caution">
    <text evidence="7">The sequence shown here is derived from an EMBL/GenBank/DDBJ whole genome shotgun (WGS) entry which is preliminary data.</text>
</comment>
<evidence type="ECO:0000256" key="1">
    <source>
        <dbReference type="ARBA" id="ARBA00022793"/>
    </source>
</evidence>
<feature type="domain" description="Flavoprotein" evidence="5">
    <location>
        <begin position="7"/>
        <end position="176"/>
    </location>
</feature>
<comment type="catalytic activity">
    <reaction evidence="3 4">
        <text>N-[(R)-4-phosphopantothenoyl]-L-cysteine + H(+) = (R)-4'-phosphopantetheine + CO2</text>
        <dbReference type="Rhea" id="RHEA:16793"/>
        <dbReference type="ChEBI" id="CHEBI:15378"/>
        <dbReference type="ChEBI" id="CHEBI:16526"/>
        <dbReference type="ChEBI" id="CHEBI:59458"/>
        <dbReference type="ChEBI" id="CHEBI:61723"/>
        <dbReference type="EC" id="4.1.1.36"/>
    </reaction>
</comment>
<dbReference type="NCBIfam" id="TIGR00521">
    <property type="entry name" value="coaBC_dfp"/>
    <property type="match status" value="1"/>
</dbReference>
<feature type="domain" description="DNA/pantothenate metabolism flavoprotein C-terminal" evidence="6">
    <location>
        <begin position="186"/>
        <end position="393"/>
    </location>
</feature>
<organism evidence="7 8">
    <name type="scientific">Desulfobotulus pelophilus</name>
    <dbReference type="NCBI Taxonomy" id="2823377"/>
    <lineage>
        <taxon>Bacteria</taxon>
        <taxon>Pseudomonadati</taxon>
        <taxon>Thermodesulfobacteriota</taxon>
        <taxon>Desulfobacteria</taxon>
        <taxon>Desulfobacterales</taxon>
        <taxon>Desulfobacteraceae</taxon>
        <taxon>Desulfobotulus</taxon>
    </lineage>
</organism>
<reference evidence="7 8" key="1">
    <citation type="submission" date="2022-11" db="EMBL/GenBank/DDBJ databases">
        <title>Desulfobotulus tamanensis H1 sp. nov. - anaerobic, alkaliphilic, sulphate reducing bacterium isolated from terrestrial mud volcano.</title>
        <authorList>
            <person name="Frolova A."/>
            <person name="Merkel A.Y."/>
            <person name="Slobodkin A.I."/>
        </authorList>
    </citation>
    <scope>NUCLEOTIDE SEQUENCE [LARGE SCALE GENOMIC DNA]</scope>
    <source>
        <strain evidence="7 8">H1</strain>
    </source>
</reference>
<keyword evidence="3" id="KW-0460">Magnesium</keyword>
<feature type="binding site" evidence="3">
    <location>
        <position position="323"/>
    </location>
    <ligand>
        <name>CTP</name>
        <dbReference type="ChEBI" id="CHEBI:37563"/>
    </ligand>
</feature>
<evidence type="ECO:0000313" key="7">
    <source>
        <dbReference type="EMBL" id="MCW7753775.1"/>
    </source>
</evidence>
<feature type="binding site" evidence="3">
    <location>
        <position position="337"/>
    </location>
    <ligand>
        <name>CTP</name>
        <dbReference type="ChEBI" id="CHEBI:37563"/>
    </ligand>
</feature>